<dbReference type="InterPro" id="IPR029065">
    <property type="entry name" value="Enolase_C-like"/>
</dbReference>
<comment type="similarity">
    <text evidence="1 7">Belongs to the mandelate racemase/muconate lactonizing enzyme family.</text>
</comment>
<gene>
    <name evidence="9" type="ORF">IAA07_11750</name>
</gene>
<reference evidence="9" key="1">
    <citation type="journal article" date="2021" name="PeerJ">
        <title>Extensive microbial diversity within the chicken gut microbiome revealed by metagenomics and culture.</title>
        <authorList>
            <person name="Gilroy R."/>
            <person name="Ravi A."/>
            <person name="Getino M."/>
            <person name="Pursley I."/>
            <person name="Horton D.L."/>
            <person name="Alikhan N.F."/>
            <person name="Baker D."/>
            <person name="Gharbi K."/>
            <person name="Hall N."/>
            <person name="Watson M."/>
            <person name="Adriaenssens E.M."/>
            <person name="Foster-Nyarko E."/>
            <person name="Jarju S."/>
            <person name="Secka A."/>
            <person name="Antonio M."/>
            <person name="Oren A."/>
            <person name="Chaudhuri R.R."/>
            <person name="La Ragione R."/>
            <person name="Hildebrand F."/>
            <person name="Pallen M.J."/>
        </authorList>
    </citation>
    <scope>NUCLEOTIDE SEQUENCE</scope>
    <source>
        <strain evidence="9">CHK178-16964</strain>
    </source>
</reference>
<dbReference type="CDD" id="cd03319">
    <property type="entry name" value="L-Ala-DL-Glu_epimerase"/>
    <property type="match status" value="1"/>
</dbReference>
<dbReference type="SFLD" id="SFLDS00001">
    <property type="entry name" value="Enolase"/>
    <property type="match status" value="1"/>
</dbReference>
<sequence>MKITDIKTHMMRVPLVKPFRISLGVITHAVSCLVEVETDEGITGYGEGSPGPLITGENLEGTVETIRVLKEKLIGMDPRDIEGIYTVMNRAVAYAGTAKAAIDIACHDIIGKSCNMPLYKVLGGLSNEIETDMTVGIDTPEAMAEKARAHVKAGFNVIKTKVGTDIVSDLARVKAIREAVGDDVKIRLDANQGWHGKEAVELLSRLNEYDIELVEQPVPRYDFEGLKYVTAHSCVPVMADESCWDAKDALKLVSERAVDFINIKLMKCGGLYEAKKIVNIAEAAGVECMLGCMAEESGIAINAAAALGAALKNITRADLDASFSLTELPYEGGFTIRDTRHLILSENPGLGLSHLKEAMFQ</sequence>
<dbReference type="AlphaFoldDB" id="A0A9D2HIE8"/>
<dbReference type="PANTHER" id="PTHR48073:SF2">
    <property type="entry name" value="O-SUCCINYLBENZOATE SYNTHASE"/>
    <property type="match status" value="1"/>
</dbReference>
<dbReference type="GO" id="GO:0000287">
    <property type="term" value="F:magnesium ion binding"/>
    <property type="evidence" value="ECO:0007669"/>
    <property type="project" value="UniProtKB-ARBA"/>
</dbReference>
<dbReference type="InterPro" id="IPR034603">
    <property type="entry name" value="Dipeptide_epimerase"/>
</dbReference>
<dbReference type="GO" id="GO:0009063">
    <property type="term" value="P:amino acid catabolic process"/>
    <property type="evidence" value="ECO:0007669"/>
    <property type="project" value="InterPro"/>
</dbReference>
<evidence type="ECO:0000256" key="3">
    <source>
        <dbReference type="ARBA" id="ARBA00022842"/>
    </source>
</evidence>
<dbReference type="PROSITE" id="PS00909">
    <property type="entry name" value="MR_MLE_2"/>
    <property type="match status" value="1"/>
</dbReference>
<dbReference type="InterPro" id="IPR018110">
    <property type="entry name" value="Mandel_Rmase/mucon_lact_enz_CS"/>
</dbReference>
<name>A0A9D2HIE8_9FIRM</name>
<dbReference type="Proteomes" id="UP000823900">
    <property type="component" value="Unassembled WGS sequence"/>
</dbReference>
<organism evidence="9 10">
    <name type="scientific">Candidatus Lachnoclostridium stercoravium</name>
    <dbReference type="NCBI Taxonomy" id="2838633"/>
    <lineage>
        <taxon>Bacteria</taxon>
        <taxon>Bacillati</taxon>
        <taxon>Bacillota</taxon>
        <taxon>Clostridia</taxon>
        <taxon>Lachnospirales</taxon>
        <taxon>Lachnospiraceae</taxon>
    </lineage>
</organism>
<accession>A0A9D2HIE8</accession>
<feature type="binding site" evidence="6">
    <location>
        <position position="189"/>
    </location>
    <ligand>
        <name>Mg(2+)</name>
        <dbReference type="ChEBI" id="CHEBI:18420"/>
    </ligand>
</feature>
<dbReference type="EC" id="5.1.1.-" evidence="7"/>
<comment type="caution">
    <text evidence="9">The sequence shown here is derived from an EMBL/GenBank/DDBJ whole genome shotgun (WGS) entry which is preliminary data.</text>
</comment>
<dbReference type="InterPro" id="IPR013342">
    <property type="entry name" value="Mandelate_racemase_C"/>
</dbReference>
<dbReference type="InterPro" id="IPR013341">
    <property type="entry name" value="Mandelate_racemase_N_dom"/>
</dbReference>
<dbReference type="SUPFAM" id="SSF51604">
    <property type="entry name" value="Enolase C-terminal domain-like"/>
    <property type="match status" value="1"/>
</dbReference>
<dbReference type="InterPro" id="IPR036849">
    <property type="entry name" value="Enolase-like_C_sf"/>
</dbReference>
<comment type="cofactor">
    <cofactor evidence="6 7">
        <name>Mg(2+)</name>
        <dbReference type="ChEBI" id="CHEBI:18420"/>
    </cofactor>
    <text evidence="6 7">Binds 1 Mg(2+) ion per subunit.</text>
</comment>
<dbReference type="PANTHER" id="PTHR48073">
    <property type="entry name" value="O-SUCCINYLBENZOATE SYNTHASE-RELATED"/>
    <property type="match status" value="1"/>
</dbReference>
<dbReference type="SUPFAM" id="SSF54826">
    <property type="entry name" value="Enolase N-terminal domain-like"/>
    <property type="match status" value="1"/>
</dbReference>
<dbReference type="GO" id="GO:0016855">
    <property type="term" value="F:racemase and epimerase activity, acting on amino acids and derivatives"/>
    <property type="evidence" value="ECO:0007669"/>
    <property type="project" value="UniProtKB-UniRule"/>
</dbReference>
<feature type="binding site" evidence="6">
    <location>
        <position position="240"/>
    </location>
    <ligand>
        <name>Mg(2+)</name>
        <dbReference type="ChEBI" id="CHEBI:18420"/>
    </ligand>
</feature>
<feature type="domain" description="Mandelate racemase/muconate lactonizing enzyme C-terminal" evidence="8">
    <location>
        <begin position="140"/>
        <end position="236"/>
    </location>
</feature>
<keyword evidence="2 6" id="KW-0479">Metal-binding</keyword>
<evidence type="ECO:0000256" key="5">
    <source>
        <dbReference type="PIRSR" id="PIRSR634603-1"/>
    </source>
</evidence>
<feature type="binding site" evidence="6">
    <location>
        <position position="215"/>
    </location>
    <ligand>
        <name>Mg(2+)</name>
        <dbReference type="ChEBI" id="CHEBI:18420"/>
    </ligand>
</feature>
<dbReference type="InterPro" id="IPR029017">
    <property type="entry name" value="Enolase-like_N"/>
</dbReference>
<dbReference type="Gene3D" id="3.30.390.10">
    <property type="entry name" value="Enolase-like, N-terminal domain"/>
    <property type="match status" value="1"/>
</dbReference>
<evidence type="ECO:0000256" key="6">
    <source>
        <dbReference type="PIRSR" id="PIRSR634603-3"/>
    </source>
</evidence>
<dbReference type="EMBL" id="DWZA01000100">
    <property type="protein sequence ID" value="HJA72226.1"/>
    <property type="molecule type" value="Genomic_DNA"/>
</dbReference>
<dbReference type="GO" id="GO:0006518">
    <property type="term" value="P:peptide metabolic process"/>
    <property type="evidence" value="ECO:0007669"/>
    <property type="project" value="UniProtKB-ARBA"/>
</dbReference>
<dbReference type="FunFam" id="3.30.390.10:FF:000009">
    <property type="entry name" value="Hydrophobic dipeptide epimerase"/>
    <property type="match status" value="1"/>
</dbReference>
<dbReference type="Pfam" id="PF02746">
    <property type="entry name" value="MR_MLE_N"/>
    <property type="match status" value="1"/>
</dbReference>
<protein>
    <recommendedName>
        <fullName evidence="7">Dipeptide epimerase</fullName>
        <ecNumber evidence="7">5.1.1.-</ecNumber>
    </recommendedName>
</protein>
<evidence type="ECO:0000256" key="1">
    <source>
        <dbReference type="ARBA" id="ARBA00008031"/>
    </source>
</evidence>
<feature type="active site" description="Proton acceptor; specific for (R)-substrate epimerization" evidence="5">
    <location>
        <position position="161"/>
    </location>
</feature>
<evidence type="ECO:0000256" key="2">
    <source>
        <dbReference type="ARBA" id="ARBA00022723"/>
    </source>
</evidence>
<evidence type="ECO:0000259" key="8">
    <source>
        <dbReference type="SMART" id="SM00922"/>
    </source>
</evidence>
<evidence type="ECO:0000256" key="7">
    <source>
        <dbReference type="RuleBase" id="RU366006"/>
    </source>
</evidence>
<dbReference type="SMART" id="SM00922">
    <property type="entry name" value="MR_MLE"/>
    <property type="match status" value="1"/>
</dbReference>
<dbReference type="SFLD" id="SFLDG00180">
    <property type="entry name" value="muconate_cycloisomerase"/>
    <property type="match status" value="1"/>
</dbReference>
<reference evidence="9" key="2">
    <citation type="submission" date="2021-04" db="EMBL/GenBank/DDBJ databases">
        <authorList>
            <person name="Gilroy R."/>
        </authorList>
    </citation>
    <scope>NUCLEOTIDE SEQUENCE</scope>
    <source>
        <strain evidence="9">CHK178-16964</strain>
    </source>
</reference>
<keyword evidence="4 7" id="KW-0413">Isomerase</keyword>
<feature type="active site" description="Proton acceptor; specific for (S)-substrate epimerization" evidence="5">
    <location>
        <position position="264"/>
    </location>
</feature>
<dbReference type="SFLD" id="SFLDF00009">
    <property type="entry name" value="o-succinylbenzoate_synthase"/>
    <property type="match status" value="1"/>
</dbReference>
<proteinExistence type="inferred from homology"/>
<dbReference type="Pfam" id="PF13378">
    <property type="entry name" value="MR_MLE_C"/>
    <property type="match status" value="1"/>
</dbReference>
<dbReference type="Gene3D" id="3.20.20.120">
    <property type="entry name" value="Enolase-like C-terminal domain"/>
    <property type="match status" value="1"/>
</dbReference>
<evidence type="ECO:0000313" key="9">
    <source>
        <dbReference type="EMBL" id="HJA72226.1"/>
    </source>
</evidence>
<keyword evidence="3 6" id="KW-0460">Magnesium</keyword>
<evidence type="ECO:0000313" key="10">
    <source>
        <dbReference type="Proteomes" id="UP000823900"/>
    </source>
</evidence>
<evidence type="ECO:0000256" key="4">
    <source>
        <dbReference type="ARBA" id="ARBA00023235"/>
    </source>
</evidence>